<protein>
    <submittedName>
        <fullName evidence="5">Molybdopterin dehydrogenase</fullName>
    </submittedName>
</protein>
<dbReference type="InterPro" id="IPR002346">
    <property type="entry name" value="Mopterin_DH_FAD-bd"/>
</dbReference>
<dbReference type="Pfam" id="PF03450">
    <property type="entry name" value="CO_deh_flav_C"/>
    <property type="match status" value="1"/>
</dbReference>
<dbReference type="InterPro" id="IPR036318">
    <property type="entry name" value="FAD-bd_PCMH-like_sf"/>
</dbReference>
<proteinExistence type="predicted"/>
<dbReference type="SUPFAM" id="SSF55447">
    <property type="entry name" value="CO dehydrogenase flavoprotein C-terminal domain-like"/>
    <property type="match status" value="1"/>
</dbReference>
<dbReference type="PANTHER" id="PTHR42659:SF2">
    <property type="entry name" value="XANTHINE DEHYDROGENASE SUBUNIT C-RELATED"/>
    <property type="match status" value="1"/>
</dbReference>
<dbReference type="AlphaFoldDB" id="A0A1W6YM91"/>
<dbReference type="Gene3D" id="3.30.465.10">
    <property type="match status" value="1"/>
</dbReference>
<evidence type="ECO:0000256" key="3">
    <source>
        <dbReference type="ARBA" id="ARBA00023002"/>
    </source>
</evidence>
<accession>A0A1W6YM91</accession>
<dbReference type="PANTHER" id="PTHR42659">
    <property type="entry name" value="XANTHINE DEHYDROGENASE SUBUNIT C-RELATED"/>
    <property type="match status" value="1"/>
</dbReference>
<dbReference type="InterPro" id="IPR016169">
    <property type="entry name" value="FAD-bd_PCMH_sub2"/>
</dbReference>
<dbReference type="GO" id="GO:0071949">
    <property type="term" value="F:FAD binding"/>
    <property type="evidence" value="ECO:0007669"/>
    <property type="project" value="InterPro"/>
</dbReference>
<dbReference type="Proteomes" id="UP000194151">
    <property type="component" value="Chromosome"/>
</dbReference>
<evidence type="ECO:0000313" key="6">
    <source>
        <dbReference type="Proteomes" id="UP000194151"/>
    </source>
</evidence>
<gene>
    <name evidence="5" type="ORF">CAL12_15635</name>
</gene>
<keyword evidence="1" id="KW-0285">Flavoprotein</keyword>
<dbReference type="EMBL" id="CP021108">
    <property type="protein sequence ID" value="ARP82104.1"/>
    <property type="molecule type" value="Genomic_DNA"/>
</dbReference>
<dbReference type="SUPFAM" id="SSF56176">
    <property type="entry name" value="FAD-binding/transporter-associated domain-like"/>
    <property type="match status" value="1"/>
</dbReference>
<dbReference type="Gene3D" id="3.30.390.50">
    <property type="entry name" value="CO dehydrogenase flavoprotein, C-terminal domain"/>
    <property type="match status" value="1"/>
</dbReference>
<dbReference type="Gene3D" id="3.30.43.10">
    <property type="entry name" value="Uridine Diphospho-n-acetylenolpyruvylglucosamine Reductase, domain 2"/>
    <property type="match status" value="1"/>
</dbReference>
<evidence type="ECO:0000256" key="2">
    <source>
        <dbReference type="ARBA" id="ARBA00022827"/>
    </source>
</evidence>
<keyword evidence="3" id="KW-0560">Oxidoreductase</keyword>
<dbReference type="GO" id="GO:0016491">
    <property type="term" value="F:oxidoreductase activity"/>
    <property type="evidence" value="ECO:0007669"/>
    <property type="project" value="UniProtKB-KW"/>
</dbReference>
<keyword evidence="2" id="KW-0274">FAD</keyword>
<keyword evidence="6" id="KW-1185">Reference proteome</keyword>
<dbReference type="STRING" id="1416806.CAL12_15635"/>
<evidence type="ECO:0000256" key="1">
    <source>
        <dbReference type="ARBA" id="ARBA00022630"/>
    </source>
</evidence>
<organism evidence="5 6">
    <name type="scientific">Bordetella genomosp. 8</name>
    <dbReference type="NCBI Taxonomy" id="1416806"/>
    <lineage>
        <taxon>Bacteria</taxon>
        <taxon>Pseudomonadati</taxon>
        <taxon>Pseudomonadota</taxon>
        <taxon>Betaproteobacteria</taxon>
        <taxon>Burkholderiales</taxon>
        <taxon>Alcaligenaceae</taxon>
        <taxon>Bordetella</taxon>
    </lineage>
</organism>
<dbReference type="Pfam" id="PF00941">
    <property type="entry name" value="FAD_binding_5"/>
    <property type="match status" value="1"/>
</dbReference>
<evidence type="ECO:0000313" key="5">
    <source>
        <dbReference type="EMBL" id="ARP82104.1"/>
    </source>
</evidence>
<reference evidence="5 6" key="1">
    <citation type="submission" date="2017-05" db="EMBL/GenBank/DDBJ databases">
        <title>Complete and WGS of Bordetella genogroups.</title>
        <authorList>
            <person name="Spilker T."/>
            <person name="LiPuma J."/>
        </authorList>
    </citation>
    <scope>NUCLEOTIDE SEQUENCE [LARGE SCALE GENOMIC DNA]</scope>
    <source>
        <strain evidence="5 6">AU19157</strain>
    </source>
</reference>
<dbReference type="InterPro" id="IPR005107">
    <property type="entry name" value="CO_DH_flav_C"/>
</dbReference>
<dbReference type="InterPro" id="IPR016167">
    <property type="entry name" value="FAD-bd_PCMH_sub1"/>
</dbReference>
<feature type="domain" description="FAD-binding PCMH-type" evidence="4">
    <location>
        <begin position="1"/>
        <end position="176"/>
    </location>
</feature>
<dbReference type="KEGG" id="bgv:CAL12_15635"/>
<dbReference type="InterPro" id="IPR016166">
    <property type="entry name" value="FAD-bd_PCMH"/>
</dbReference>
<evidence type="ECO:0000259" key="4">
    <source>
        <dbReference type="PROSITE" id="PS51387"/>
    </source>
</evidence>
<sequence>MKPAPFNLHLPGTVQDTLRLLAGSSNARVIAGGQSLMPMLNLRLAMPDDVIDLNGVEGLSYIRQEGEDIAIGAMTRQRDLEFSALVRERLPVLHAAILNVGHRQTRNRGTIGGSLCHMDPSAELPTMCVLLDAHMVIQSQRGRREVPAREFGLGLMTTSLAADELLTEIRLRPWRQGHGWHFVEYARRHGDFAVASASALVERDGSGRLTRAALALGGVCPAPVRLPEAERLLLEGNGDRDALRAAADQARLCDALEDPAYPAWYRQRLASRLLHEAMEHALARAAGTHGSTT</sequence>
<dbReference type="InterPro" id="IPR036683">
    <property type="entry name" value="CO_DH_flav_C_dom_sf"/>
</dbReference>
<dbReference type="PROSITE" id="PS51387">
    <property type="entry name" value="FAD_PCMH"/>
    <property type="match status" value="1"/>
</dbReference>
<dbReference type="RefSeq" id="WP_232464537.1">
    <property type="nucleotide sequence ID" value="NZ_CP021108.1"/>
</dbReference>
<dbReference type="InterPro" id="IPR051312">
    <property type="entry name" value="Diverse_Substr_Oxidored"/>
</dbReference>
<dbReference type="SMART" id="SM01092">
    <property type="entry name" value="CO_deh_flav_C"/>
    <property type="match status" value="1"/>
</dbReference>
<dbReference type="FunFam" id="3.30.465.10:FF:000017">
    <property type="entry name" value="Xanthine dehydrogenase, FAD binding subunit"/>
    <property type="match status" value="1"/>
</dbReference>
<name>A0A1W6YM91_9BORD</name>